<protein>
    <submittedName>
        <fullName evidence="2">Uncharacterized protein</fullName>
    </submittedName>
</protein>
<name>A0A0L0BXR3_LUCCU</name>
<evidence type="ECO:0000256" key="1">
    <source>
        <dbReference type="SAM" id="Phobius"/>
    </source>
</evidence>
<accession>A0A0L0BXR3</accession>
<keyword evidence="1" id="KW-0812">Transmembrane</keyword>
<gene>
    <name evidence="2" type="ORF">FF38_03718</name>
</gene>
<keyword evidence="1" id="KW-1133">Transmembrane helix</keyword>
<dbReference type="Proteomes" id="UP000037069">
    <property type="component" value="Unassembled WGS sequence"/>
</dbReference>
<dbReference type="EMBL" id="JRES01001169">
    <property type="protein sequence ID" value="KNC24838.1"/>
    <property type="molecule type" value="Genomic_DNA"/>
</dbReference>
<organism evidence="2 3">
    <name type="scientific">Lucilia cuprina</name>
    <name type="common">Green bottle fly</name>
    <name type="synonym">Australian sheep blowfly</name>
    <dbReference type="NCBI Taxonomy" id="7375"/>
    <lineage>
        <taxon>Eukaryota</taxon>
        <taxon>Metazoa</taxon>
        <taxon>Ecdysozoa</taxon>
        <taxon>Arthropoda</taxon>
        <taxon>Hexapoda</taxon>
        <taxon>Insecta</taxon>
        <taxon>Pterygota</taxon>
        <taxon>Neoptera</taxon>
        <taxon>Endopterygota</taxon>
        <taxon>Diptera</taxon>
        <taxon>Brachycera</taxon>
        <taxon>Muscomorpha</taxon>
        <taxon>Oestroidea</taxon>
        <taxon>Calliphoridae</taxon>
        <taxon>Luciliinae</taxon>
        <taxon>Lucilia</taxon>
    </lineage>
</organism>
<sequence length="232" mass="25823">MADIQVIKKGDNFVALLASILESTAKEFATLVAGGFCLTSLPLPLPPVERSIRFAIFVESSFKGLLLSIREFVKFSVFLFIVVGLLISFSICSIVLGASLRVDCQRFLRKSITSCSMKRIREDILEFSFFNAIFCMRCITDFREYLRLSSDARQVCSNFCPTVVKSLHKHSSISSFAGSLSRASIQLCIILPLNMDILNNSPIKRTVPPERLRILRSSSLSKASSSIFSLES</sequence>
<keyword evidence="1" id="KW-0472">Membrane</keyword>
<evidence type="ECO:0000313" key="3">
    <source>
        <dbReference type="Proteomes" id="UP000037069"/>
    </source>
</evidence>
<reference evidence="2 3" key="1">
    <citation type="journal article" date="2015" name="Nat. Commun.">
        <title>Lucilia cuprina genome unlocks parasitic fly biology to underpin future interventions.</title>
        <authorList>
            <person name="Anstead C.A."/>
            <person name="Korhonen P.K."/>
            <person name="Young N.D."/>
            <person name="Hall R.S."/>
            <person name="Jex A.R."/>
            <person name="Murali S.C."/>
            <person name="Hughes D.S."/>
            <person name="Lee S.F."/>
            <person name="Perry T."/>
            <person name="Stroehlein A.J."/>
            <person name="Ansell B.R."/>
            <person name="Breugelmans B."/>
            <person name="Hofmann A."/>
            <person name="Qu J."/>
            <person name="Dugan S."/>
            <person name="Lee S.L."/>
            <person name="Chao H."/>
            <person name="Dinh H."/>
            <person name="Han Y."/>
            <person name="Doddapaneni H.V."/>
            <person name="Worley K.C."/>
            <person name="Muzny D.M."/>
            <person name="Ioannidis P."/>
            <person name="Waterhouse R.M."/>
            <person name="Zdobnov E.M."/>
            <person name="James P.J."/>
            <person name="Bagnall N.H."/>
            <person name="Kotze A.C."/>
            <person name="Gibbs R.A."/>
            <person name="Richards S."/>
            <person name="Batterham P."/>
            <person name="Gasser R.B."/>
        </authorList>
    </citation>
    <scope>NUCLEOTIDE SEQUENCE [LARGE SCALE GENOMIC DNA]</scope>
    <source>
        <strain evidence="2 3">LS</strain>
        <tissue evidence="2">Full body</tissue>
    </source>
</reference>
<proteinExistence type="predicted"/>
<keyword evidence="3" id="KW-1185">Reference proteome</keyword>
<evidence type="ECO:0000313" key="2">
    <source>
        <dbReference type="EMBL" id="KNC24838.1"/>
    </source>
</evidence>
<feature type="transmembrane region" description="Helical" evidence="1">
    <location>
        <begin position="75"/>
        <end position="100"/>
    </location>
</feature>
<comment type="caution">
    <text evidence="2">The sequence shown here is derived from an EMBL/GenBank/DDBJ whole genome shotgun (WGS) entry which is preliminary data.</text>
</comment>
<dbReference type="AlphaFoldDB" id="A0A0L0BXR3"/>